<proteinExistence type="predicted"/>
<dbReference type="RefSeq" id="YP_009843534.1">
    <property type="nucleotide sequence ID" value="NC_048749.1"/>
</dbReference>
<sequence>MNEKLITAKNHVLRNRAKYAVAATVTVCVAVQYKAASQWNEFLKENDLFEKFYQEQD</sequence>
<accession>A0A410TB71</accession>
<dbReference type="Proteomes" id="UP000290536">
    <property type="component" value="Segment"/>
</dbReference>
<evidence type="ECO:0000313" key="1">
    <source>
        <dbReference type="EMBL" id="QAU06271.1"/>
    </source>
</evidence>
<keyword evidence="2" id="KW-1185">Reference proteome</keyword>
<dbReference type="KEGG" id="vg:55613825"/>
<organism evidence="1 2">
    <name type="scientific">Gordonia phage Rickmore</name>
    <dbReference type="NCBI Taxonomy" id="2507854"/>
    <lineage>
        <taxon>Viruses</taxon>
        <taxon>Duplodnaviria</taxon>
        <taxon>Heunggongvirae</taxon>
        <taxon>Uroviricota</taxon>
        <taxon>Caudoviricetes</taxon>
        <taxon>Deejayvirinae</taxon>
        <taxon>Kenoshavirus</taxon>
        <taxon>Kenoshavirus rickmore</taxon>
    </lineage>
</organism>
<gene>
    <name evidence="1" type="primary">37</name>
    <name evidence="1" type="ORF">SEA_RICKMORE_37</name>
</gene>
<protein>
    <submittedName>
        <fullName evidence="1">Uncharacterized protein</fullName>
    </submittedName>
</protein>
<dbReference type="EMBL" id="MK376953">
    <property type="protein sequence ID" value="QAU06271.1"/>
    <property type="molecule type" value="Genomic_DNA"/>
</dbReference>
<name>A0A410TB71_9CAUD</name>
<dbReference type="GeneID" id="55613825"/>
<evidence type="ECO:0000313" key="2">
    <source>
        <dbReference type="Proteomes" id="UP000290536"/>
    </source>
</evidence>
<reference evidence="1 2" key="1">
    <citation type="submission" date="2019-01" db="EMBL/GenBank/DDBJ databases">
        <authorList>
            <person name="Mendiola A."/>
            <person name="Dhungana S."/>
            <person name="Koga A.P."/>
            <person name="Garlena R.A."/>
            <person name="Russell D.A."/>
            <person name="Pope W.H."/>
            <person name="Jacobs-Sera D."/>
            <person name="Hatfull G.F."/>
        </authorList>
    </citation>
    <scope>NUCLEOTIDE SEQUENCE [LARGE SCALE GENOMIC DNA]</scope>
</reference>